<dbReference type="AlphaFoldDB" id="A0A1V4HZG3"/>
<dbReference type="Proteomes" id="UP000189940">
    <property type="component" value="Unassembled WGS sequence"/>
</dbReference>
<reference evidence="2 3" key="1">
    <citation type="submission" date="2017-02" db="EMBL/GenBank/DDBJ databases">
        <title>Genome sequence of the nitrite-oxidizing bacterium Nitrobacter vulgaris strain Ab1.</title>
        <authorList>
            <person name="Mellbye B.L."/>
            <person name="Davis E.W."/>
            <person name="Spieck E."/>
            <person name="Chang J.H."/>
            <person name="Bottomley P.J."/>
            <person name="Sayavedra-Soto L.A."/>
        </authorList>
    </citation>
    <scope>NUCLEOTIDE SEQUENCE [LARGE SCALE GENOMIC DNA]</scope>
    <source>
        <strain evidence="2 3">Ab1</strain>
    </source>
</reference>
<name>A0A1V4HZG3_NITVU</name>
<accession>A0A1V4HZG3</accession>
<evidence type="ECO:0000313" key="2">
    <source>
        <dbReference type="EMBL" id="OPH82970.1"/>
    </source>
</evidence>
<keyword evidence="1" id="KW-0472">Membrane</keyword>
<gene>
    <name evidence="2" type="ORF">B2M20_10685</name>
</gene>
<keyword evidence="1" id="KW-0812">Transmembrane</keyword>
<keyword evidence="1" id="KW-1133">Transmembrane helix</keyword>
<evidence type="ECO:0000313" key="3">
    <source>
        <dbReference type="Proteomes" id="UP000189940"/>
    </source>
</evidence>
<organism evidence="2 3">
    <name type="scientific">Nitrobacter vulgaris</name>
    <dbReference type="NCBI Taxonomy" id="29421"/>
    <lineage>
        <taxon>Bacteria</taxon>
        <taxon>Pseudomonadati</taxon>
        <taxon>Pseudomonadota</taxon>
        <taxon>Alphaproteobacteria</taxon>
        <taxon>Hyphomicrobiales</taxon>
        <taxon>Nitrobacteraceae</taxon>
        <taxon>Nitrobacter</taxon>
    </lineage>
</organism>
<comment type="caution">
    <text evidence="2">The sequence shown here is derived from an EMBL/GenBank/DDBJ whole genome shotgun (WGS) entry which is preliminary data.</text>
</comment>
<dbReference type="EMBL" id="MWPQ01000040">
    <property type="protein sequence ID" value="OPH82970.1"/>
    <property type="molecule type" value="Genomic_DNA"/>
</dbReference>
<dbReference type="Pfam" id="PF14316">
    <property type="entry name" value="DUF4381"/>
    <property type="match status" value="1"/>
</dbReference>
<protein>
    <recommendedName>
        <fullName evidence="4">DUF4381 domain-containing protein</fullName>
    </recommendedName>
</protein>
<proteinExistence type="predicted"/>
<dbReference type="STRING" id="29421.B2M20_10685"/>
<evidence type="ECO:0000256" key="1">
    <source>
        <dbReference type="SAM" id="Phobius"/>
    </source>
</evidence>
<dbReference type="InterPro" id="IPR025489">
    <property type="entry name" value="DUF4381"/>
</dbReference>
<sequence length="167" mass="18715">MHHLRRRALASSPQPDPVAGLIDIPLPPAISLWPQTWPLRIALAVATAGLLFGLWRLTYWWYRNRYRRAALTELAAIQRTWNPENPAGTSIALASLIRRTALAAFPRGQVASLAGQAWLAFLDRTANTRDFSEGVGRVLAREAYQPIADDPRALFGIIRHWIKAHHA</sequence>
<keyword evidence="3" id="KW-1185">Reference proteome</keyword>
<evidence type="ECO:0008006" key="4">
    <source>
        <dbReference type="Google" id="ProtNLM"/>
    </source>
</evidence>
<feature type="transmembrane region" description="Helical" evidence="1">
    <location>
        <begin position="41"/>
        <end position="62"/>
    </location>
</feature>